<protein>
    <recommendedName>
        <fullName evidence="1">EfeO-type cupredoxin-like domain-containing protein</fullName>
    </recommendedName>
</protein>
<dbReference type="Pfam" id="PF13473">
    <property type="entry name" value="Cupredoxin_1"/>
    <property type="match status" value="1"/>
</dbReference>
<evidence type="ECO:0000259" key="1">
    <source>
        <dbReference type="Pfam" id="PF13473"/>
    </source>
</evidence>
<dbReference type="InterPro" id="IPR028096">
    <property type="entry name" value="EfeO_Cupredoxin"/>
</dbReference>
<sequence length="114" mass="12354">MYGHSMRTFLHALLVIPVVTGCGSSPTVEVAPTGKTVEISITNFIFTVPEDVMQGDLVQLKNNDDAPHNLMPLDDSFSVDVAAGQTVDLPRLATGTYEFHCHIHPDMMGTLTVN</sequence>
<dbReference type="EMBL" id="JNSL01000120">
    <property type="protein sequence ID" value="KGA15237.1"/>
    <property type="molecule type" value="Genomic_DNA"/>
</dbReference>
<proteinExistence type="predicted"/>
<evidence type="ECO:0000313" key="2">
    <source>
        <dbReference type="EMBL" id="KGA15237.1"/>
    </source>
</evidence>
<dbReference type="InterPro" id="IPR008972">
    <property type="entry name" value="Cupredoxin"/>
</dbReference>
<dbReference type="AlphaFoldDB" id="A0A094PVR3"/>
<reference evidence="2" key="1">
    <citation type="submission" date="2014-06" db="EMBL/GenBank/DDBJ databases">
        <title>Key roles for freshwater Actinobacteria revealed by deep metagenomic sequencing.</title>
        <authorList>
            <person name="Ghai R."/>
            <person name="Mizuno C.M."/>
            <person name="Picazo A."/>
            <person name="Camacho A."/>
            <person name="Rodriguez-Valera F."/>
        </authorList>
    </citation>
    <scope>NUCLEOTIDE SEQUENCE</scope>
</reference>
<comment type="caution">
    <text evidence="2">The sequence shown here is derived from an EMBL/GenBank/DDBJ whole genome shotgun (WGS) entry which is preliminary data.</text>
</comment>
<name>A0A094PVR3_9ZZZZ</name>
<feature type="domain" description="EfeO-type cupredoxin-like" evidence="1">
    <location>
        <begin position="32"/>
        <end position="113"/>
    </location>
</feature>
<dbReference type="Gene3D" id="2.60.40.420">
    <property type="entry name" value="Cupredoxins - blue copper proteins"/>
    <property type="match status" value="1"/>
</dbReference>
<dbReference type="SUPFAM" id="SSF49503">
    <property type="entry name" value="Cupredoxins"/>
    <property type="match status" value="1"/>
</dbReference>
<dbReference type="PROSITE" id="PS51257">
    <property type="entry name" value="PROKAR_LIPOPROTEIN"/>
    <property type="match status" value="1"/>
</dbReference>
<accession>A0A094PVR3</accession>
<gene>
    <name evidence="2" type="ORF">GM51_15345</name>
</gene>
<organism evidence="2">
    <name type="scientific">freshwater metagenome</name>
    <dbReference type="NCBI Taxonomy" id="449393"/>
    <lineage>
        <taxon>unclassified sequences</taxon>
        <taxon>metagenomes</taxon>
        <taxon>ecological metagenomes</taxon>
    </lineage>
</organism>